<keyword evidence="1" id="KW-0472">Membrane</keyword>
<feature type="transmembrane region" description="Helical" evidence="1">
    <location>
        <begin position="917"/>
        <end position="939"/>
    </location>
</feature>
<dbReference type="SUPFAM" id="SSF82714">
    <property type="entry name" value="Multidrug efflux transporter AcrB TolC docking domain, DN and DC subdomains"/>
    <property type="match status" value="2"/>
</dbReference>
<feature type="transmembrane region" description="Helical" evidence="1">
    <location>
        <begin position="12"/>
        <end position="29"/>
    </location>
</feature>
<feature type="transmembrane region" description="Helical" evidence="1">
    <location>
        <begin position="965"/>
        <end position="987"/>
    </location>
</feature>
<dbReference type="InterPro" id="IPR001036">
    <property type="entry name" value="Acrflvin-R"/>
</dbReference>
<dbReference type="SUPFAM" id="SSF82866">
    <property type="entry name" value="Multidrug efflux transporter AcrB transmembrane domain"/>
    <property type="match status" value="2"/>
</dbReference>
<dbReference type="RefSeq" id="WP_091147014.1">
    <property type="nucleotide sequence ID" value="NZ_FMVF01000029.1"/>
</dbReference>
<dbReference type="Gene3D" id="3.30.70.1440">
    <property type="entry name" value="Multidrug efflux transporter AcrB pore domain"/>
    <property type="match status" value="1"/>
</dbReference>
<dbReference type="PANTHER" id="PTHR32063:SF0">
    <property type="entry name" value="SWARMING MOTILITY PROTEIN SWRC"/>
    <property type="match status" value="1"/>
</dbReference>
<feature type="transmembrane region" description="Helical" evidence="1">
    <location>
        <begin position="861"/>
        <end position="883"/>
    </location>
</feature>
<dbReference type="EMBL" id="FMVF01000029">
    <property type="protein sequence ID" value="SCY98607.1"/>
    <property type="molecule type" value="Genomic_DNA"/>
</dbReference>
<dbReference type="Proteomes" id="UP000199354">
    <property type="component" value="Unassembled WGS sequence"/>
</dbReference>
<keyword evidence="1" id="KW-1133">Transmembrane helix</keyword>
<dbReference type="PANTHER" id="PTHR32063">
    <property type="match status" value="1"/>
</dbReference>
<accession>A0A1G5KDI7</accession>
<dbReference type="GO" id="GO:0042910">
    <property type="term" value="F:xenobiotic transmembrane transporter activity"/>
    <property type="evidence" value="ECO:0007669"/>
    <property type="project" value="TreeGrafter"/>
</dbReference>
<dbReference type="PRINTS" id="PR00702">
    <property type="entry name" value="ACRIFLAVINRP"/>
</dbReference>
<dbReference type="OrthoDB" id="9757876at2"/>
<dbReference type="Gene3D" id="3.30.2090.10">
    <property type="entry name" value="Multidrug efflux transporter AcrB TolC docking domain, DN and DC subdomains"/>
    <property type="match status" value="2"/>
</dbReference>
<organism evidence="2 3">
    <name type="scientific">Flavobacterium caeni</name>
    <dbReference type="NCBI Taxonomy" id="490189"/>
    <lineage>
        <taxon>Bacteria</taxon>
        <taxon>Pseudomonadati</taxon>
        <taxon>Bacteroidota</taxon>
        <taxon>Flavobacteriia</taxon>
        <taxon>Flavobacteriales</taxon>
        <taxon>Flavobacteriaceae</taxon>
        <taxon>Flavobacterium</taxon>
    </lineage>
</organism>
<keyword evidence="1" id="KW-0812">Transmembrane</keyword>
<dbReference type="SUPFAM" id="SSF82693">
    <property type="entry name" value="Multidrug efflux transporter AcrB pore domain, PN1, PN2, PC1 and PC2 subdomains"/>
    <property type="match status" value="3"/>
</dbReference>
<feature type="transmembrane region" description="Helical" evidence="1">
    <location>
        <begin position="890"/>
        <end position="911"/>
    </location>
</feature>
<feature type="transmembrane region" description="Helical" evidence="1">
    <location>
        <begin position="462"/>
        <end position="482"/>
    </location>
</feature>
<evidence type="ECO:0000256" key="1">
    <source>
        <dbReference type="SAM" id="Phobius"/>
    </source>
</evidence>
<feature type="transmembrane region" description="Helical" evidence="1">
    <location>
        <begin position="993"/>
        <end position="1019"/>
    </location>
</feature>
<dbReference type="Gene3D" id="3.30.70.1320">
    <property type="entry name" value="Multidrug efflux transporter AcrB pore domain like"/>
    <property type="match status" value="1"/>
</dbReference>
<sequence length="1030" mass="113604">MNITEISIKRPSLIIVLFSVFTLLGFIGYKNLSYELMPDFNQPVVVIKTVYPGAEPNEVETSVSRKIEDALSNLEGVDYLVTKSLPNASIIIANLKYGTGLDKAMQDAQRYIDNIRKDLPQDILSPVMSKVSPNDLPIMSISATSDLSATEFYQKMKDDYLPQIQQIKGVAEITVLGGEEREIQVKINQDKLKLYKISVVQVVEAINRSGLDLPAGKVQTEEESNSVRLTGKFASIEDIKNVQVAMPVIGSPVYVKDIADVIDGIKETTSISRYNGKNGIGLMLKKQGDANAVDVSKLVREKFQSIEQQNASSGVKFIIADDSTDNTIAAVNSVVFDLILAVILVSLVMLLFLRSFRNSLIVLVAIPTSLVTAFAVMWLLGYTLNLMTLLAMSLIIGILVDDATVVLENIQKHLDKGKDKRSAAMDGRMEIGFAALSITLVDVVVFLPILFLQVFVADMLKQFSVVVITSTLTSLLVGFTLTPWMASRIGKKEDLQPTNYFNRFLLWFEVQLENFNEWYGRRLEWVLSHKLAFTGIVLMLFAMTLGIMKQGIIGKELISTGDQGKFRMALEFDKSTSIHQNNLIAQKIETYIIQQPEVATVFSNIGGPSTGIGSLGVGSANKTEFTIQLKSKKELNNLPTETFMKNLREELKSKFPSINYSMAALGLIPRSAPIEITLSGSNLDLVMKTGDELKTVIEKIPGADNVRLSVEAGNPEYKIIPDKDKMQRLGLTTAYVGLNLRTAFTGNDDATLTENGTEYPVRIWLDEFSRRNFEDVQQLSIINPMGMPMEVSQFATVVQGNSPSLLERKDRQPSVTLTADALGRPSGTVADDVVAYLKENPLPNEIQMTWGSDIKRQDDSFGALGSVLLISFLLIYLIMVALYDSFVYPFVVLFSIPVAAIGAFFALNLSLSNLSLFALLGLIMLMGLVVKNAILIVDFTNQLKAEGKHFKEALVIAGKGRMRPILMTTLSMVVGMLPIAMATGTAAEWKNGLAWVIIGGLLSSLILTVFLIPMVYYLVDTAKEKLNRRK</sequence>
<evidence type="ECO:0000313" key="3">
    <source>
        <dbReference type="Proteomes" id="UP000199354"/>
    </source>
</evidence>
<feature type="transmembrane region" description="Helical" evidence="1">
    <location>
        <begin position="431"/>
        <end position="456"/>
    </location>
</feature>
<protein>
    <submittedName>
        <fullName evidence="2">Hydrophobic/amphiphilic exporter-1, HAE1 family</fullName>
    </submittedName>
</protein>
<keyword evidence="3" id="KW-1185">Reference proteome</keyword>
<reference evidence="2 3" key="1">
    <citation type="submission" date="2016-10" db="EMBL/GenBank/DDBJ databases">
        <authorList>
            <person name="de Groot N.N."/>
        </authorList>
    </citation>
    <scope>NUCLEOTIDE SEQUENCE [LARGE SCALE GENOMIC DNA]</scope>
    <source>
        <strain evidence="2 3">CGMCC 1.7031</strain>
    </source>
</reference>
<name>A0A1G5KDI7_9FLAO</name>
<dbReference type="Gene3D" id="1.20.1640.10">
    <property type="entry name" value="Multidrug efflux transporter AcrB transmembrane domain"/>
    <property type="match status" value="2"/>
</dbReference>
<proteinExistence type="predicted"/>
<dbReference type="Pfam" id="PF00873">
    <property type="entry name" value="ACR_tran"/>
    <property type="match status" value="1"/>
</dbReference>
<dbReference type="GO" id="GO:0005886">
    <property type="term" value="C:plasma membrane"/>
    <property type="evidence" value="ECO:0007669"/>
    <property type="project" value="TreeGrafter"/>
</dbReference>
<feature type="transmembrane region" description="Helical" evidence="1">
    <location>
        <begin position="334"/>
        <end position="353"/>
    </location>
</feature>
<gene>
    <name evidence="2" type="ORF">SAMN02927903_03247</name>
</gene>
<dbReference type="STRING" id="490189.SAMN02927903_03247"/>
<dbReference type="InterPro" id="IPR027463">
    <property type="entry name" value="AcrB_DN_DC_subdom"/>
</dbReference>
<dbReference type="Gene3D" id="3.30.70.1430">
    <property type="entry name" value="Multidrug efflux transporter AcrB pore domain"/>
    <property type="match status" value="2"/>
</dbReference>
<feature type="transmembrane region" description="Helical" evidence="1">
    <location>
        <begin position="386"/>
        <end position="410"/>
    </location>
</feature>
<evidence type="ECO:0000313" key="2">
    <source>
        <dbReference type="EMBL" id="SCY98607.1"/>
    </source>
</evidence>
<dbReference type="AlphaFoldDB" id="A0A1G5KDI7"/>
<feature type="transmembrane region" description="Helical" evidence="1">
    <location>
        <begin position="531"/>
        <end position="548"/>
    </location>
</feature>
<feature type="transmembrane region" description="Helical" evidence="1">
    <location>
        <begin position="360"/>
        <end position="380"/>
    </location>
</feature>